<dbReference type="SUPFAM" id="SSF56784">
    <property type="entry name" value="HAD-like"/>
    <property type="match status" value="1"/>
</dbReference>
<name>A0A0U3CPV8_9CAUD</name>
<evidence type="ECO:0000313" key="3">
    <source>
        <dbReference type="Proteomes" id="UP000221324"/>
    </source>
</evidence>
<dbReference type="Gene3D" id="3.40.50.1000">
    <property type="entry name" value="HAD superfamily/HAD-like"/>
    <property type="match status" value="1"/>
</dbReference>
<dbReference type="Pfam" id="PF25109">
    <property type="entry name" value="HAD_PNKP"/>
    <property type="match status" value="1"/>
</dbReference>
<dbReference type="InterPro" id="IPR056782">
    <property type="entry name" value="HAD_PNKP"/>
</dbReference>
<keyword evidence="3" id="KW-1185">Reference proteome</keyword>
<organism evidence="2 3">
    <name type="scientific">Escherichia phage JMPW1</name>
    <dbReference type="NCBI Taxonomy" id="1772219"/>
    <lineage>
        <taxon>Viruses</taxon>
        <taxon>Duplodnaviria</taxon>
        <taxon>Heunggongvirae</taxon>
        <taxon>Uroviricota</taxon>
        <taxon>Caudoviricetes</taxon>
        <taxon>Drexlerviridae</taxon>
        <taxon>Tunavirinae</taxon>
        <taxon>Tunavirus</taxon>
        <taxon>Tunavirus JMPW1</taxon>
    </lineage>
</organism>
<dbReference type="EMBL" id="KU194206">
    <property type="protein sequence ID" value="ALT58219.1"/>
    <property type="molecule type" value="Genomic_DNA"/>
</dbReference>
<gene>
    <name evidence="2" type="ORF">JMPW1_015</name>
</gene>
<dbReference type="OrthoDB" id="9497at10239"/>
<reference evidence="2 3" key="1">
    <citation type="submission" date="2015-11" db="EMBL/GenBank/DDBJ databases">
        <title>Genomic identification of Escherichia phage JMPW1.</title>
        <authorList>
            <person name="Wang J."/>
            <person name="Lu S."/>
            <person name="Shen M."/>
            <person name="Zhu H."/>
            <person name="Le S."/>
            <person name="Li G."/>
            <person name="Tan Y."/>
            <person name="Zhao X."/>
            <person name="Shen W."/>
            <person name="Guo K."/>
            <person name="Yang Y."/>
            <person name="Li S."/>
            <person name="Li M."/>
            <person name="Zhu J."/>
            <person name="Rao X."/>
            <person name="Hu F."/>
        </authorList>
    </citation>
    <scope>NUCLEOTIDE SEQUENCE [LARGE SCALE GENOMIC DNA]</scope>
</reference>
<protein>
    <submittedName>
        <fullName evidence="2">Putative morphogenetic protein</fullName>
    </submittedName>
</protein>
<evidence type="ECO:0000313" key="2">
    <source>
        <dbReference type="EMBL" id="ALT58219.1"/>
    </source>
</evidence>
<feature type="domain" description="Polynucleotide kinase PNKP phosphatase" evidence="1">
    <location>
        <begin position="20"/>
        <end position="159"/>
    </location>
</feature>
<proteinExistence type="predicted"/>
<dbReference type="Proteomes" id="UP000221324">
    <property type="component" value="Segment"/>
</dbReference>
<dbReference type="InterPro" id="IPR023214">
    <property type="entry name" value="HAD_sf"/>
</dbReference>
<accession>A0A0U3CPV8</accession>
<evidence type="ECO:0000259" key="1">
    <source>
        <dbReference type="Pfam" id="PF25109"/>
    </source>
</evidence>
<sequence>MDKITIWGQTINLFLGTRRVAIFDFDGTLSDGSGRLHLLPTKDLHLTESWSEFNRAAIFDNPIQSTIDVMNSMYAAGHHVIILTGRSDEVRYASELWLKHHGARYDYLIMRPYTDNRKDTVMKEEAVRAIGIDNILAAWDDSPQIIPLFRSLGITTYAVVDYGDKVHDHLKSHGVDEVCNHEPSEPLPPFGEKICIKCKELLK</sequence>
<dbReference type="InterPro" id="IPR036412">
    <property type="entry name" value="HAD-like_sf"/>
</dbReference>